<organism evidence="1 2">
    <name type="scientific">Desulfovibrio porci</name>
    <dbReference type="NCBI Taxonomy" id="2605782"/>
    <lineage>
        <taxon>Bacteria</taxon>
        <taxon>Pseudomonadati</taxon>
        <taxon>Thermodesulfobacteriota</taxon>
        <taxon>Desulfovibrionia</taxon>
        <taxon>Desulfovibrionales</taxon>
        <taxon>Desulfovibrionaceae</taxon>
        <taxon>Desulfovibrio</taxon>
    </lineage>
</organism>
<evidence type="ECO:0000313" key="2">
    <source>
        <dbReference type="Proteomes" id="UP000477488"/>
    </source>
</evidence>
<dbReference type="SUPFAM" id="SSF55729">
    <property type="entry name" value="Acyl-CoA N-acyltransferases (Nat)"/>
    <property type="match status" value="1"/>
</dbReference>
<comment type="caution">
    <text evidence="1">The sequence shown here is derived from an EMBL/GenBank/DDBJ whole genome shotgun (WGS) entry which is preliminary data.</text>
</comment>
<reference evidence="1 2" key="1">
    <citation type="submission" date="2019-09" db="EMBL/GenBank/DDBJ databases">
        <title>In-depth cultivation of the pig gut microbiome towards novel bacterial diversity and tailored functional studies.</title>
        <authorList>
            <person name="Wylensek D."/>
            <person name="Hitch T.C.A."/>
            <person name="Clavel T."/>
        </authorList>
    </citation>
    <scope>NUCLEOTIDE SEQUENCE [LARGE SCALE GENOMIC DNA]</scope>
    <source>
        <strain evidence="1 2">PG-178-WT-4</strain>
    </source>
</reference>
<sequence length="294" mass="30796">MTGGPAGLSASPAASLTAGLARITAQAVVPEQLLPYVGAVSGLRPRLFGECVGHLGEGEVVLVGYPPRDPRDARAVDAAVDEALALPGLTRITVLAAARPHAAPSDAPSGEDAFWSLPLPLPPAGQKLRNMLRRAARDIVIEQGGADSWTAEHAALVEDFCRARANALEPGSVHIFRHLAAYLAAAPQARLFSARRADGVLVGCAIGDYSSFSTAFYMFAFRRPDAPPGTADALLAALAAEGAERGHGLLNLGLGIHPGVAFFKKKWGASAFLPCVETSWTLQKKGWLTRLLGR</sequence>
<protein>
    <submittedName>
        <fullName evidence="1">GNAT family N-acetyltransferase</fullName>
    </submittedName>
</protein>
<accession>A0A6L5XL38</accession>
<dbReference type="Gene3D" id="3.40.630.30">
    <property type="match status" value="1"/>
</dbReference>
<keyword evidence="1" id="KW-0808">Transferase</keyword>
<name>A0A6L5XL38_9BACT</name>
<dbReference type="Proteomes" id="UP000477488">
    <property type="component" value="Unassembled WGS sequence"/>
</dbReference>
<dbReference type="EMBL" id="VUMH01000006">
    <property type="protein sequence ID" value="MSS27892.1"/>
    <property type="molecule type" value="Genomic_DNA"/>
</dbReference>
<evidence type="ECO:0000313" key="1">
    <source>
        <dbReference type="EMBL" id="MSS27892.1"/>
    </source>
</evidence>
<proteinExistence type="predicted"/>
<dbReference type="GO" id="GO:0016740">
    <property type="term" value="F:transferase activity"/>
    <property type="evidence" value="ECO:0007669"/>
    <property type="project" value="UniProtKB-KW"/>
</dbReference>
<gene>
    <name evidence="1" type="ORF">FYJ44_07515</name>
</gene>
<dbReference type="AlphaFoldDB" id="A0A6L5XL38"/>
<dbReference type="InterPro" id="IPR016181">
    <property type="entry name" value="Acyl_CoA_acyltransferase"/>
</dbReference>
<keyword evidence="2" id="KW-1185">Reference proteome</keyword>